<proteinExistence type="predicted"/>
<feature type="compositionally biased region" description="Polar residues" evidence="1">
    <location>
        <begin position="147"/>
        <end position="158"/>
    </location>
</feature>
<dbReference type="Proteomes" id="UP000008744">
    <property type="component" value="Unassembled WGS sequence"/>
</dbReference>
<keyword evidence="3" id="KW-1185">Reference proteome</keyword>
<gene>
    <name evidence="2" type="primary">Dper\GL24625</name>
    <name evidence="2" type="ORF">Dper_GL24625</name>
</gene>
<feature type="compositionally biased region" description="Polar residues" evidence="1">
    <location>
        <begin position="224"/>
        <end position="246"/>
    </location>
</feature>
<dbReference type="eggNOG" id="ENOG502S7AR">
    <property type="taxonomic scope" value="Eukaryota"/>
</dbReference>
<organism evidence="3">
    <name type="scientific">Drosophila persimilis</name>
    <name type="common">Fruit fly</name>
    <dbReference type="NCBI Taxonomy" id="7234"/>
    <lineage>
        <taxon>Eukaryota</taxon>
        <taxon>Metazoa</taxon>
        <taxon>Ecdysozoa</taxon>
        <taxon>Arthropoda</taxon>
        <taxon>Hexapoda</taxon>
        <taxon>Insecta</taxon>
        <taxon>Pterygota</taxon>
        <taxon>Neoptera</taxon>
        <taxon>Endopterygota</taxon>
        <taxon>Diptera</taxon>
        <taxon>Brachycera</taxon>
        <taxon>Muscomorpha</taxon>
        <taxon>Ephydroidea</taxon>
        <taxon>Drosophilidae</taxon>
        <taxon>Drosophila</taxon>
        <taxon>Sophophora</taxon>
    </lineage>
</organism>
<feature type="region of interest" description="Disordered" evidence="1">
    <location>
        <begin position="1"/>
        <end position="23"/>
    </location>
</feature>
<feature type="compositionally biased region" description="Polar residues" evidence="1">
    <location>
        <begin position="1"/>
        <end position="12"/>
    </location>
</feature>
<feature type="compositionally biased region" description="Basic and acidic residues" evidence="1">
    <location>
        <begin position="395"/>
        <end position="406"/>
    </location>
</feature>
<feature type="compositionally biased region" description="Basic and acidic residues" evidence="1">
    <location>
        <begin position="189"/>
        <end position="198"/>
    </location>
</feature>
<dbReference type="PhylomeDB" id="B4H5T0"/>
<dbReference type="AlphaFoldDB" id="B4H5T0"/>
<evidence type="ECO:0000313" key="2">
    <source>
        <dbReference type="EMBL" id="EDW33147.1"/>
    </source>
</evidence>
<dbReference type="EMBL" id="CH479212">
    <property type="protein sequence ID" value="EDW33147.1"/>
    <property type="molecule type" value="Genomic_DNA"/>
</dbReference>
<feature type="region of interest" description="Disordered" evidence="1">
    <location>
        <begin position="374"/>
        <end position="406"/>
    </location>
</feature>
<dbReference type="HOGENOM" id="CLU_546621_0_0_1"/>
<dbReference type="OrthoDB" id="548795at2759"/>
<protein>
    <submittedName>
        <fullName evidence="2">GL24625</fullName>
    </submittedName>
</protein>
<reference evidence="2 3" key="1">
    <citation type="journal article" date="2007" name="Nature">
        <title>Evolution of genes and genomes on the Drosophila phylogeny.</title>
        <authorList>
            <consortium name="Drosophila 12 Genomes Consortium"/>
            <person name="Clark A.G."/>
            <person name="Eisen M.B."/>
            <person name="Smith D.R."/>
            <person name="Bergman C.M."/>
            <person name="Oliver B."/>
            <person name="Markow T.A."/>
            <person name="Kaufman T.C."/>
            <person name="Kellis M."/>
            <person name="Gelbart W."/>
            <person name="Iyer V.N."/>
            <person name="Pollard D.A."/>
            <person name="Sackton T.B."/>
            <person name="Larracuente A.M."/>
            <person name="Singh N.D."/>
            <person name="Abad J.P."/>
            <person name="Abt D.N."/>
            <person name="Adryan B."/>
            <person name="Aguade M."/>
            <person name="Akashi H."/>
            <person name="Anderson W.W."/>
            <person name="Aquadro C.F."/>
            <person name="Ardell D.H."/>
            <person name="Arguello R."/>
            <person name="Artieri C.G."/>
            <person name="Barbash D.A."/>
            <person name="Barker D."/>
            <person name="Barsanti P."/>
            <person name="Batterham P."/>
            <person name="Batzoglou S."/>
            <person name="Begun D."/>
            <person name="Bhutkar A."/>
            <person name="Blanco E."/>
            <person name="Bosak S.A."/>
            <person name="Bradley R.K."/>
            <person name="Brand A.D."/>
            <person name="Brent M.R."/>
            <person name="Brooks A.N."/>
            <person name="Brown R.H."/>
            <person name="Butlin R.K."/>
            <person name="Caggese C."/>
            <person name="Calvi B.R."/>
            <person name="Bernardo de Carvalho A."/>
            <person name="Caspi A."/>
            <person name="Castrezana S."/>
            <person name="Celniker S.E."/>
            <person name="Chang J.L."/>
            <person name="Chapple C."/>
            <person name="Chatterji S."/>
            <person name="Chinwalla A."/>
            <person name="Civetta A."/>
            <person name="Clifton S.W."/>
            <person name="Comeron J.M."/>
            <person name="Costello J.C."/>
            <person name="Coyne J.A."/>
            <person name="Daub J."/>
            <person name="David R.G."/>
            <person name="Delcher A.L."/>
            <person name="Delehaunty K."/>
            <person name="Do C.B."/>
            <person name="Ebling H."/>
            <person name="Edwards K."/>
            <person name="Eickbush T."/>
            <person name="Evans J.D."/>
            <person name="Filipski A."/>
            <person name="Findeiss S."/>
            <person name="Freyhult E."/>
            <person name="Fulton L."/>
            <person name="Fulton R."/>
            <person name="Garcia A.C."/>
            <person name="Gardiner A."/>
            <person name="Garfield D.A."/>
            <person name="Garvin B.E."/>
            <person name="Gibson G."/>
            <person name="Gilbert D."/>
            <person name="Gnerre S."/>
            <person name="Godfrey J."/>
            <person name="Good R."/>
            <person name="Gotea V."/>
            <person name="Gravely B."/>
            <person name="Greenberg A.J."/>
            <person name="Griffiths-Jones S."/>
            <person name="Gross S."/>
            <person name="Guigo R."/>
            <person name="Gustafson E.A."/>
            <person name="Haerty W."/>
            <person name="Hahn M.W."/>
            <person name="Halligan D.L."/>
            <person name="Halpern A.L."/>
            <person name="Halter G.M."/>
            <person name="Han M.V."/>
            <person name="Heger A."/>
            <person name="Hillier L."/>
            <person name="Hinrichs A.S."/>
            <person name="Holmes I."/>
            <person name="Hoskins R.A."/>
            <person name="Hubisz M.J."/>
            <person name="Hultmark D."/>
            <person name="Huntley M.A."/>
            <person name="Jaffe D.B."/>
            <person name="Jagadeeshan S."/>
            <person name="Jeck W.R."/>
            <person name="Johnson J."/>
            <person name="Jones C.D."/>
            <person name="Jordan W.C."/>
            <person name="Karpen G.H."/>
            <person name="Kataoka E."/>
            <person name="Keightley P.D."/>
            <person name="Kheradpour P."/>
            <person name="Kirkness E.F."/>
            <person name="Koerich L.B."/>
            <person name="Kristiansen K."/>
            <person name="Kudrna D."/>
            <person name="Kulathinal R.J."/>
            <person name="Kumar S."/>
            <person name="Kwok R."/>
            <person name="Lander E."/>
            <person name="Langley C.H."/>
            <person name="Lapoint R."/>
            <person name="Lazzaro B.P."/>
            <person name="Lee S.J."/>
            <person name="Levesque L."/>
            <person name="Li R."/>
            <person name="Lin C.F."/>
            <person name="Lin M.F."/>
            <person name="Lindblad-Toh K."/>
            <person name="Llopart A."/>
            <person name="Long M."/>
            <person name="Low L."/>
            <person name="Lozovsky E."/>
            <person name="Lu J."/>
            <person name="Luo M."/>
            <person name="Machado C.A."/>
            <person name="Makalowski W."/>
            <person name="Marzo M."/>
            <person name="Matsuda M."/>
            <person name="Matzkin L."/>
            <person name="McAllister B."/>
            <person name="McBride C.S."/>
            <person name="McKernan B."/>
            <person name="McKernan K."/>
            <person name="Mendez-Lago M."/>
            <person name="Minx P."/>
            <person name="Mollenhauer M.U."/>
            <person name="Montooth K."/>
            <person name="Mount S.M."/>
            <person name="Mu X."/>
            <person name="Myers E."/>
            <person name="Negre B."/>
            <person name="Newfeld S."/>
            <person name="Nielsen R."/>
            <person name="Noor M.A."/>
            <person name="O'Grady P."/>
            <person name="Pachter L."/>
            <person name="Papaceit M."/>
            <person name="Parisi M.J."/>
            <person name="Parisi M."/>
            <person name="Parts L."/>
            <person name="Pedersen J.S."/>
            <person name="Pesole G."/>
            <person name="Phillippy A.M."/>
            <person name="Ponting C.P."/>
            <person name="Pop M."/>
            <person name="Porcelli D."/>
            <person name="Powell J.R."/>
            <person name="Prohaska S."/>
            <person name="Pruitt K."/>
            <person name="Puig M."/>
            <person name="Quesneville H."/>
            <person name="Ram K.R."/>
            <person name="Rand D."/>
            <person name="Rasmussen M.D."/>
            <person name="Reed L.K."/>
            <person name="Reenan R."/>
            <person name="Reily A."/>
            <person name="Remington K.A."/>
            <person name="Rieger T.T."/>
            <person name="Ritchie M.G."/>
            <person name="Robin C."/>
            <person name="Rogers Y.H."/>
            <person name="Rohde C."/>
            <person name="Rozas J."/>
            <person name="Rubenfield M.J."/>
            <person name="Ruiz A."/>
            <person name="Russo S."/>
            <person name="Salzberg S.L."/>
            <person name="Sanchez-Gracia A."/>
            <person name="Saranga D.J."/>
            <person name="Sato H."/>
            <person name="Schaeffer S.W."/>
            <person name="Schatz M.C."/>
            <person name="Schlenke T."/>
            <person name="Schwartz R."/>
            <person name="Segarra C."/>
            <person name="Singh R.S."/>
            <person name="Sirot L."/>
            <person name="Sirota M."/>
            <person name="Sisneros N.B."/>
            <person name="Smith C.D."/>
            <person name="Smith T.F."/>
            <person name="Spieth J."/>
            <person name="Stage D.E."/>
            <person name="Stark A."/>
            <person name="Stephan W."/>
            <person name="Strausberg R.L."/>
            <person name="Strempel S."/>
            <person name="Sturgill D."/>
            <person name="Sutton G."/>
            <person name="Sutton G.G."/>
            <person name="Tao W."/>
            <person name="Teichmann S."/>
            <person name="Tobari Y.N."/>
            <person name="Tomimura Y."/>
            <person name="Tsolas J.M."/>
            <person name="Valente V.L."/>
            <person name="Venter E."/>
            <person name="Venter J.C."/>
            <person name="Vicario S."/>
            <person name="Vieira F.G."/>
            <person name="Vilella A.J."/>
            <person name="Villasante A."/>
            <person name="Walenz B."/>
            <person name="Wang J."/>
            <person name="Wasserman M."/>
            <person name="Watts T."/>
            <person name="Wilson D."/>
            <person name="Wilson R.K."/>
            <person name="Wing R.A."/>
            <person name="Wolfner M.F."/>
            <person name="Wong A."/>
            <person name="Wong G.K."/>
            <person name="Wu C.I."/>
            <person name="Wu G."/>
            <person name="Yamamoto D."/>
            <person name="Yang H.P."/>
            <person name="Yang S.P."/>
            <person name="Yorke J.A."/>
            <person name="Yoshida K."/>
            <person name="Zdobnov E."/>
            <person name="Zhang P."/>
            <person name="Zhang Y."/>
            <person name="Zimin A.V."/>
            <person name="Baldwin J."/>
            <person name="Abdouelleil A."/>
            <person name="Abdulkadir J."/>
            <person name="Abebe A."/>
            <person name="Abera B."/>
            <person name="Abreu J."/>
            <person name="Acer S.C."/>
            <person name="Aftuck L."/>
            <person name="Alexander A."/>
            <person name="An P."/>
            <person name="Anderson E."/>
            <person name="Anderson S."/>
            <person name="Arachi H."/>
            <person name="Azer M."/>
            <person name="Bachantsang P."/>
            <person name="Barry A."/>
            <person name="Bayul T."/>
            <person name="Berlin A."/>
            <person name="Bessette D."/>
            <person name="Bloom T."/>
            <person name="Blye J."/>
            <person name="Boguslavskiy L."/>
            <person name="Bonnet C."/>
            <person name="Boukhgalter B."/>
            <person name="Bourzgui I."/>
            <person name="Brown A."/>
            <person name="Cahill P."/>
            <person name="Channer S."/>
            <person name="Cheshatsang Y."/>
            <person name="Chuda L."/>
            <person name="Citroen M."/>
            <person name="Collymore A."/>
            <person name="Cooke P."/>
            <person name="Costello M."/>
            <person name="D'Aco K."/>
            <person name="Daza R."/>
            <person name="De Haan G."/>
            <person name="DeGray S."/>
            <person name="DeMaso C."/>
            <person name="Dhargay N."/>
            <person name="Dooley K."/>
            <person name="Dooley E."/>
            <person name="Doricent M."/>
            <person name="Dorje P."/>
            <person name="Dorjee K."/>
            <person name="Dupes A."/>
            <person name="Elong R."/>
            <person name="Falk J."/>
            <person name="Farina A."/>
            <person name="Faro S."/>
            <person name="Ferguson D."/>
            <person name="Fisher S."/>
            <person name="Foley C.D."/>
            <person name="Franke A."/>
            <person name="Friedrich D."/>
            <person name="Gadbois L."/>
            <person name="Gearin G."/>
            <person name="Gearin C.R."/>
            <person name="Giannoukos G."/>
            <person name="Goode T."/>
            <person name="Graham J."/>
            <person name="Grandbois E."/>
            <person name="Grewal S."/>
            <person name="Gyaltsen K."/>
            <person name="Hafez N."/>
            <person name="Hagos B."/>
            <person name="Hall J."/>
            <person name="Henson C."/>
            <person name="Hollinger A."/>
            <person name="Honan T."/>
            <person name="Huard M.D."/>
            <person name="Hughes L."/>
            <person name="Hurhula B."/>
            <person name="Husby M.E."/>
            <person name="Kamat A."/>
            <person name="Kanga B."/>
            <person name="Kashin S."/>
            <person name="Khazanovich D."/>
            <person name="Kisner P."/>
            <person name="Lance K."/>
            <person name="Lara M."/>
            <person name="Lee W."/>
            <person name="Lennon N."/>
            <person name="Letendre F."/>
            <person name="LeVine R."/>
            <person name="Lipovsky A."/>
            <person name="Liu X."/>
            <person name="Liu J."/>
            <person name="Liu S."/>
            <person name="Lokyitsang T."/>
            <person name="Lokyitsang Y."/>
            <person name="Lubonja R."/>
            <person name="Lui A."/>
            <person name="MacDonald P."/>
            <person name="Magnisalis V."/>
            <person name="Maru K."/>
            <person name="Matthews C."/>
            <person name="McCusker W."/>
            <person name="McDonough S."/>
            <person name="Mehta T."/>
            <person name="Meldrim J."/>
            <person name="Meneus L."/>
            <person name="Mihai O."/>
            <person name="Mihalev A."/>
            <person name="Mihova T."/>
            <person name="Mittelman R."/>
            <person name="Mlenga V."/>
            <person name="Montmayeur A."/>
            <person name="Mulrain L."/>
            <person name="Navidi A."/>
            <person name="Naylor J."/>
            <person name="Negash T."/>
            <person name="Nguyen T."/>
            <person name="Nguyen N."/>
            <person name="Nicol R."/>
            <person name="Norbu C."/>
            <person name="Norbu N."/>
            <person name="Novod N."/>
            <person name="O'Neill B."/>
            <person name="Osman S."/>
            <person name="Markiewicz E."/>
            <person name="Oyono O.L."/>
            <person name="Patti C."/>
            <person name="Phunkhang P."/>
            <person name="Pierre F."/>
            <person name="Priest M."/>
            <person name="Raghuraman S."/>
            <person name="Rege F."/>
            <person name="Reyes R."/>
            <person name="Rise C."/>
            <person name="Rogov P."/>
            <person name="Ross K."/>
            <person name="Ryan E."/>
            <person name="Settipalli S."/>
            <person name="Shea T."/>
            <person name="Sherpa N."/>
            <person name="Shi L."/>
            <person name="Shih D."/>
            <person name="Sparrow T."/>
            <person name="Spaulding J."/>
            <person name="Stalker J."/>
            <person name="Stange-Thomann N."/>
            <person name="Stavropoulos S."/>
            <person name="Stone C."/>
            <person name="Strader C."/>
            <person name="Tesfaye S."/>
            <person name="Thomson T."/>
            <person name="Thoulutsang Y."/>
            <person name="Thoulutsang D."/>
            <person name="Topham K."/>
            <person name="Topping I."/>
            <person name="Tsamla T."/>
            <person name="Vassiliev H."/>
            <person name="Vo A."/>
            <person name="Wangchuk T."/>
            <person name="Wangdi T."/>
            <person name="Weiand M."/>
            <person name="Wilkinson J."/>
            <person name="Wilson A."/>
            <person name="Yadav S."/>
            <person name="Young G."/>
            <person name="Yu Q."/>
            <person name="Zembek L."/>
            <person name="Zhong D."/>
            <person name="Zimmer A."/>
            <person name="Zwirko Z."/>
            <person name="Jaffe D.B."/>
            <person name="Alvarez P."/>
            <person name="Brockman W."/>
            <person name="Butler J."/>
            <person name="Chin C."/>
            <person name="Gnerre S."/>
            <person name="Grabherr M."/>
            <person name="Kleber M."/>
            <person name="Mauceli E."/>
            <person name="MacCallum I."/>
        </authorList>
    </citation>
    <scope>NUCLEOTIDE SEQUENCE [LARGE SCALE GENOMIC DNA]</scope>
    <source>
        <strain evidence="3">MSH-3 / Tucson 14011-0111.49</strain>
    </source>
</reference>
<name>B4H5T0_DROPE</name>
<feature type="region of interest" description="Disordered" evidence="1">
    <location>
        <begin position="182"/>
        <end position="250"/>
    </location>
</feature>
<feature type="compositionally biased region" description="Polar residues" evidence="1">
    <location>
        <begin position="116"/>
        <end position="125"/>
    </location>
</feature>
<feature type="region of interest" description="Disordered" evidence="1">
    <location>
        <begin position="82"/>
        <end position="163"/>
    </location>
</feature>
<evidence type="ECO:0000313" key="3">
    <source>
        <dbReference type="Proteomes" id="UP000008744"/>
    </source>
</evidence>
<sequence length="406" mass="44780">MSSIPNRATIRQASVAARQRQSRSHRLTRHTCFTMKRAAIFQVRKSLVEYVDVELADMETSVFYQRIFILAKNGCLEPEVEALTEVEEPPTSAAEAEKKEPELMAAEEEAPVPLDETTQGSTTEMSLAKAEGTEEATADAPGEGPATPQSAQDPTQRVNAEPDAQAEKKLLIICRLIAESLAPSEPSPDPDKEQDHHQTVSRVPSRQRFQELEEEREPEKVLSTAASRTGSKAPSVAPSTTPSAVPSTVPIMVPSRAPSVAPSIAASTAASVAGSLKAKSLEQVEFLSVDVYRKFLPEIQRIELVLASTRFYFTLAEFLDLYGTAPQTPDEDGLFWPIQNNYTPPNIFRRTPFDINLTFADYVAAKMKTDDDHHRESHLDFDDLEQIPETQQRPPEGDREAGPPAQ</sequence>
<evidence type="ECO:0000256" key="1">
    <source>
        <dbReference type="SAM" id="MobiDB-lite"/>
    </source>
</evidence>
<accession>B4H5T0</accession>